<dbReference type="Pfam" id="PF07194">
    <property type="entry name" value="P2"/>
    <property type="match status" value="1"/>
</dbReference>
<dbReference type="InterPro" id="IPR004105">
    <property type="entry name" value="CheA-like_dim"/>
</dbReference>
<dbReference type="SMART" id="SM00073">
    <property type="entry name" value="HPT"/>
    <property type="match status" value="1"/>
</dbReference>
<dbReference type="PANTHER" id="PTHR43395">
    <property type="entry name" value="SENSOR HISTIDINE KINASE CHEA"/>
    <property type="match status" value="1"/>
</dbReference>
<dbReference type="KEGG" id="fcz:IMF26_05855"/>
<dbReference type="InterPro" id="IPR051315">
    <property type="entry name" value="Bact_Chemotaxis_CheA"/>
</dbReference>
<dbReference type="Pfam" id="PF02518">
    <property type="entry name" value="HATPase_c"/>
    <property type="match status" value="1"/>
</dbReference>
<dbReference type="PANTHER" id="PTHR43395:SF10">
    <property type="entry name" value="CHEMOTAXIS PROTEIN CHEA"/>
    <property type="match status" value="1"/>
</dbReference>
<evidence type="ECO:0000256" key="1">
    <source>
        <dbReference type="ARBA" id="ARBA00000085"/>
    </source>
</evidence>
<evidence type="ECO:0000313" key="20">
    <source>
        <dbReference type="EMBL" id="QUL97649.1"/>
    </source>
</evidence>
<dbReference type="Gene3D" id="3.30.565.10">
    <property type="entry name" value="Histidine kinase-like ATPase, C-terminal domain"/>
    <property type="match status" value="1"/>
</dbReference>
<dbReference type="InterPro" id="IPR036641">
    <property type="entry name" value="HPT_dom_sf"/>
</dbReference>
<evidence type="ECO:0000259" key="18">
    <source>
        <dbReference type="PROSITE" id="PS50851"/>
    </source>
</evidence>
<keyword evidence="11" id="KW-0067">ATP-binding</keyword>
<dbReference type="PROSITE" id="PS50109">
    <property type="entry name" value="HIS_KIN"/>
    <property type="match status" value="1"/>
</dbReference>
<dbReference type="EC" id="2.7.13.3" evidence="3"/>
<dbReference type="PRINTS" id="PR00344">
    <property type="entry name" value="BCTRLSENSOR"/>
</dbReference>
<proteinExistence type="predicted"/>
<dbReference type="Pfam" id="PF01627">
    <property type="entry name" value="Hpt"/>
    <property type="match status" value="1"/>
</dbReference>
<reference evidence="20" key="1">
    <citation type="submission" date="2020-10" db="EMBL/GenBank/DDBJ databases">
        <authorList>
            <person name="Kadnikov V."/>
            <person name="Beletsky A.V."/>
            <person name="Mardanov A.V."/>
            <person name="Karnachuk O.V."/>
            <person name="Ravin N.V."/>
        </authorList>
    </citation>
    <scope>NUCLEOTIDE SEQUENCE</scope>
    <source>
        <strain evidence="20">Bu02</strain>
    </source>
</reference>
<organism evidence="20">
    <name type="scientific">Candidatus Fermentithermobacillus carboniphilus</name>
    <dbReference type="NCBI Taxonomy" id="3085328"/>
    <lineage>
        <taxon>Bacteria</taxon>
        <taxon>Bacillati</taxon>
        <taxon>Bacillota</taxon>
        <taxon>Candidatus Fermentithermobacillia</taxon>
        <taxon>Candidatus Fermentithermobacillales</taxon>
        <taxon>Candidatus Fermentithermobacillaceae</taxon>
        <taxon>Candidatus Fermentithermobacillus</taxon>
    </lineage>
</organism>
<evidence type="ECO:0000256" key="9">
    <source>
        <dbReference type="ARBA" id="ARBA00022741"/>
    </source>
</evidence>
<evidence type="ECO:0000256" key="10">
    <source>
        <dbReference type="ARBA" id="ARBA00022777"/>
    </source>
</evidence>
<evidence type="ECO:0000256" key="16">
    <source>
        <dbReference type="SAM" id="MobiDB-lite"/>
    </source>
</evidence>
<sequence>MNDKDNYQEYRQDLEIFLSEVDELLANTEENLVELEKAPSDAALIQEVFRAMHTIKGGAATLGLQDGVEVTHLMESILDEVRSQGRELTAEMVDVLFAVLDYLREWRNALGGDKERPSPEKILAKIREFAGNESSVAHSVSQQGTSSAVPRDGSRTVDLDGDGKRIYLLTVRFKSDAPLLSVRAFQVLTLVGEVSEVLSSAPSLDDIENDRVSDVLRIYLTAEDDGKEAARTARGVQDVAEVSLERYDQRVSRDNPAASGSVAGGAGNEAGFSRDESASQGYTVKKTTLGKTVRVDVALLDFLMDMVGELVIDRTRLTQIATRLQRSGETSAVGNEIRALAAHLQRTSAELQEGIMRARLLPLKNIFTKFPRMIRDLAQRCGKQVEFEMAGEDTELDRTVLEVIDDPLIHILRNAIDHGIETPDERVARGKPPKGRIRLLAWHEENQVLVRVEDDGAGIDPEKIKKAAVKKGLLTEEEVRKLSEKEAIELIFMPGFSTTEKATEVSGRGVGMDVVRTNLERINGHVEVRSQVGLGTEVTLRLPLTLAIMRALLVKCEDLTYAIPTSSVEEVLAIKDGDIRTIQGKPAMSVRGRIFPLISLAGALRDDKWKRGSSERYALLTRTNDEPLALGVDDLLGEEEVVVKEMGRLLSRLKGIAGATILAQGDPAVILDVQRLI</sequence>
<evidence type="ECO:0000256" key="5">
    <source>
        <dbReference type="ARBA" id="ARBA00022490"/>
    </source>
</evidence>
<evidence type="ECO:0000256" key="11">
    <source>
        <dbReference type="ARBA" id="ARBA00022840"/>
    </source>
</evidence>
<dbReference type="InterPro" id="IPR002545">
    <property type="entry name" value="CheW-lke_dom"/>
</dbReference>
<evidence type="ECO:0000256" key="15">
    <source>
        <dbReference type="SAM" id="Coils"/>
    </source>
</evidence>
<dbReference type="Gene3D" id="3.30.70.1110">
    <property type="entry name" value="Histidine kinase CheA-like, P2 response regulator-binding domain"/>
    <property type="match status" value="1"/>
</dbReference>
<dbReference type="InterPro" id="IPR036061">
    <property type="entry name" value="CheW-like_dom_sf"/>
</dbReference>
<keyword evidence="8" id="KW-0808">Transferase</keyword>
<dbReference type="Gene3D" id="1.20.120.160">
    <property type="entry name" value="HPT domain"/>
    <property type="match status" value="1"/>
</dbReference>
<keyword evidence="7 14" id="KW-0597">Phosphoprotein</keyword>
<dbReference type="InterPro" id="IPR035891">
    <property type="entry name" value="CheY-binding_CheA"/>
</dbReference>
<feature type="domain" description="Histidine kinase" evidence="17">
    <location>
        <begin position="288"/>
        <end position="546"/>
    </location>
</feature>
<dbReference type="GO" id="GO:0005737">
    <property type="term" value="C:cytoplasm"/>
    <property type="evidence" value="ECO:0007669"/>
    <property type="project" value="UniProtKB-SubCell"/>
</dbReference>
<feature type="region of interest" description="Disordered" evidence="16">
    <location>
        <begin position="134"/>
        <end position="156"/>
    </location>
</feature>
<evidence type="ECO:0000256" key="2">
    <source>
        <dbReference type="ARBA" id="ARBA00004496"/>
    </source>
</evidence>
<dbReference type="SUPFAM" id="SSF47384">
    <property type="entry name" value="Homodimeric domain of signal transducing histidine kinase"/>
    <property type="match status" value="1"/>
</dbReference>
<dbReference type="SUPFAM" id="SSF55052">
    <property type="entry name" value="CheY-binding domain of CheA"/>
    <property type="match status" value="1"/>
</dbReference>
<feature type="domain" description="HPt" evidence="19">
    <location>
        <begin position="6"/>
        <end position="110"/>
    </location>
</feature>
<dbReference type="InterPro" id="IPR004358">
    <property type="entry name" value="Sig_transdc_His_kin-like_C"/>
</dbReference>
<dbReference type="CDD" id="cd16916">
    <property type="entry name" value="HATPase_CheA-like"/>
    <property type="match status" value="1"/>
</dbReference>
<protein>
    <recommendedName>
        <fullName evidence="4">Chemotaxis protein CheA</fullName>
        <ecNumber evidence="3">2.7.13.3</ecNumber>
    </recommendedName>
</protein>
<dbReference type="InterPro" id="IPR005467">
    <property type="entry name" value="His_kinase_dom"/>
</dbReference>
<dbReference type="PROSITE" id="PS50851">
    <property type="entry name" value="CHEW"/>
    <property type="match status" value="1"/>
</dbReference>
<dbReference type="AlphaFoldDB" id="A0AAT9LA37"/>
<dbReference type="SUPFAM" id="SSF47226">
    <property type="entry name" value="Histidine-containing phosphotransfer domain, HPT domain"/>
    <property type="match status" value="1"/>
</dbReference>
<dbReference type="CDD" id="cd00088">
    <property type="entry name" value="HPT"/>
    <property type="match status" value="1"/>
</dbReference>
<dbReference type="InterPro" id="IPR008207">
    <property type="entry name" value="Sig_transdc_His_kin_Hpt_dom"/>
</dbReference>
<keyword evidence="10" id="KW-0418">Kinase</keyword>
<feature type="coiled-coil region" evidence="15">
    <location>
        <begin position="7"/>
        <end position="38"/>
    </location>
</feature>
<comment type="subcellular location">
    <subcellularLocation>
        <location evidence="2">Cytoplasm</location>
    </subcellularLocation>
</comment>
<accession>A0AAT9LA37</accession>
<comment type="catalytic activity">
    <reaction evidence="1">
        <text>ATP + protein L-histidine = ADP + protein N-phospho-L-histidine.</text>
        <dbReference type="EC" id="2.7.13.3"/>
    </reaction>
</comment>
<dbReference type="InterPro" id="IPR036890">
    <property type="entry name" value="HATPase_C_sf"/>
</dbReference>
<dbReference type="GO" id="GO:0005524">
    <property type="term" value="F:ATP binding"/>
    <property type="evidence" value="ECO:0007669"/>
    <property type="project" value="UniProtKB-KW"/>
</dbReference>
<dbReference type="GO" id="GO:0006935">
    <property type="term" value="P:chemotaxis"/>
    <property type="evidence" value="ECO:0007669"/>
    <property type="project" value="UniProtKB-KW"/>
</dbReference>
<dbReference type="SMART" id="SM00387">
    <property type="entry name" value="HATPase_c"/>
    <property type="match status" value="1"/>
</dbReference>
<feature type="modified residue" description="Phosphohistidine" evidence="14">
    <location>
        <position position="53"/>
    </location>
</feature>
<evidence type="ECO:0000256" key="14">
    <source>
        <dbReference type="PROSITE-ProRule" id="PRU00110"/>
    </source>
</evidence>
<evidence type="ECO:0000256" key="4">
    <source>
        <dbReference type="ARBA" id="ARBA00021495"/>
    </source>
</evidence>
<evidence type="ECO:0000256" key="7">
    <source>
        <dbReference type="ARBA" id="ARBA00022553"/>
    </source>
</evidence>
<name>A0AAT9LA37_9FIRM</name>
<dbReference type="Pfam" id="PF01584">
    <property type="entry name" value="CheW"/>
    <property type="match status" value="1"/>
</dbReference>
<dbReference type="SMART" id="SM00260">
    <property type="entry name" value="CheW"/>
    <property type="match status" value="1"/>
</dbReference>
<evidence type="ECO:0000256" key="8">
    <source>
        <dbReference type="ARBA" id="ARBA00022679"/>
    </source>
</evidence>
<comment type="function">
    <text evidence="13">Involved in the transmission of sensory signals from the chemoreceptors to the flagellar motors. CheA is autophosphorylated; it can transfer its phosphate group to either CheB or CheY.</text>
</comment>
<dbReference type="SUPFAM" id="SSF55874">
    <property type="entry name" value="ATPase domain of HSP90 chaperone/DNA topoisomerase II/histidine kinase"/>
    <property type="match status" value="1"/>
</dbReference>
<keyword evidence="12" id="KW-0902">Two-component regulatory system</keyword>
<dbReference type="GO" id="GO:0000155">
    <property type="term" value="F:phosphorelay sensor kinase activity"/>
    <property type="evidence" value="ECO:0007669"/>
    <property type="project" value="InterPro"/>
</dbReference>
<dbReference type="Pfam" id="PF02895">
    <property type="entry name" value="H-kinase_dim"/>
    <property type="match status" value="1"/>
</dbReference>
<evidence type="ECO:0000256" key="12">
    <source>
        <dbReference type="ARBA" id="ARBA00023012"/>
    </source>
</evidence>
<evidence type="ECO:0000259" key="19">
    <source>
        <dbReference type="PROSITE" id="PS50894"/>
    </source>
</evidence>
<dbReference type="FunFam" id="3.30.565.10:FF:000016">
    <property type="entry name" value="Chemotaxis protein CheA, putative"/>
    <property type="match status" value="1"/>
</dbReference>
<dbReference type="EMBL" id="CP062796">
    <property type="protein sequence ID" value="QUL97649.1"/>
    <property type="molecule type" value="Genomic_DNA"/>
</dbReference>
<evidence type="ECO:0000259" key="17">
    <source>
        <dbReference type="PROSITE" id="PS50109"/>
    </source>
</evidence>
<reference evidence="20" key="2">
    <citation type="journal article" date="2023" name="Biology">
        <title>Prokaryotic Life Associated with Coal-Fire Gas Vents Revealed by Metagenomics.</title>
        <authorList>
            <person name="Kadnikov V.V."/>
            <person name="Mardanov A.V."/>
            <person name="Beletsky A.V."/>
            <person name="Karnachuk O.V."/>
            <person name="Ravin N.V."/>
        </authorList>
    </citation>
    <scope>NUCLEOTIDE SEQUENCE</scope>
    <source>
        <strain evidence="20">Bu02</strain>
    </source>
</reference>
<feature type="compositionally biased region" description="Polar residues" evidence="16">
    <location>
        <begin position="134"/>
        <end position="148"/>
    </location>
</feature>
<feature type="domain" description="CheW-like" evidence="18">
    <location>
        <begin position="548"/>
        <end position="677"/>
    </location>
</feature>
<dbReference type="InterPro" id="IPR037006">
    <property type="entry name" value="CheA-like_homodim_sf"/>
</dbReference>
<feature type="region of interest" description="Disordered" evidence="16">
    <location>
        <begin position="250"/>
        <end position="276"/>
    </location>
</feature>
<dbReference type="SUPFAM" id="SSF50341">
    <property type="entry name" value="CheW-like"/>
    <property type="match status" value="1"/>
</dbReference>
<gene>
    <name evidence="20" type="ORF">IMF26_05855</name>
</gene>
<keyword evidence="9" id="KW-0547">Nucleotide-binding</keyword>
<dbReference type="Gene3D" id="1.10.287.560">
    <property type="entry name" value="Histidine kinase CheA-like, homodimeric domain"/>
    <property type="match status" value="1"/>
</dbReference>
<dbReference type="SMART" id="SM01231">
    <property type="entry name" value="H-kinase_dim"/>
    <property type="match status" value="1"/>
</dbReference>
<keyword evidence="15" id="KW-0175">Coiled coil</keyword>
<dbReference type="InterPro" id="IPR037052">
    <property type="entry name" value="CheA-like_P2_sf"/>
</dbReference>
<keyword evidence="6" id="KW-0145">Chemotaxis</keyword>
<keyword evidence="5" id="KW-0963">Cytoplasm</keyword>
<dbReference type="Gene3D" id="2.30.30.40">
    <property type="entry name" value="SH3 Domains"/>
    <property type="match status" value="1"/>
</dbReference>
<dbReference type="InterPro" id="IPR036097">
    <property type="entry name" value="HisK_dim/P_sf"/>
</dbReference>
<evidence type="ECO:0000256" key="3">
    <source>
        <dbReference type="ARBA" id="ARBA00012438"/>
    </source>
</evidence>
<evidence type="ECO:0000256" key="6">
    <source>
        <dbReference type="ARBA" id="ARBA00022500"/>
    </source>
</evidence>
<dbReference type="InterPro" id="IPR010808">
    <property type="entry name" value="CheA_P2-bd"/>
</dbReference>
<dbReference type="PROSITE" id="PS50894">
    <property type="entry name" value="HPT"/>
    <property type="match status" value="1"/>
</dbReference>
<evidence type="ECO:0000256" key="13">
    <source>
        <dbReference type="ARBA" id="ARBA00035100"/>
    </source>
</evidence>
<dbReference type="InterPro" id="IPR003594">
    <property type="entry name" value="HATPase_dom"/>
</dbReference>